<evidence type="ECO:0000256" key="7">
    <source>
        <dbReference type="ARBA" id="ARBA00023125"/>
    </source>
</evidence>
<keyword evidence="6" id="KW-0067">ATP-binding</keyword>
<keyword evidence="9" id="KW-0539">Nucleus</keyword>
<keyword evidence="3" id="KW-0547">Nucleotide-binding</keyword>
<evidence type="ECO:0000256" key="2">
    <source>
        <dbReference type="ARBA" id="ARBA00007025"/>
    </source>
</evidence>
<gene>
    <name evidence="11" type="ORF">TELCIR_07961</name>
</gene>
<organism evidence="11 12">
    <name type="scientific">Teladorsagia circumcincta</name>
    <name type="common">Brown stomach worm</name>
    <name type="synonym">Ostertagia circumcincta</name>
    <dbReference type="NCBI Taxonomy" id="45464"/>
    <lineage>
        <taxon>Eukaryota</taxon>
        <taxon>Metazoa</taxon>
        <taxon>Ecdysozoa</taxon>
        <taxon>Nematoda</taxon>
        <taxon>Chromadorea</taxon>
        <taxon>Rhabditida</taxon>
        <taxon>Rhabditina</taxon>
        <taxon>Rhabditomorpha</taxon>
        <taxon>Strongyloidea</taxon>
        <taxon>Trichostrongylidae</taxon>
        <taxon>Teladorsagia</taxon>
    </lineage>
</organism>
<evidence type="ECO:0000256" key="5">
    <source>
        <dbReference type="ARBA" id="ARBA00022806"/>
    </source>
</evidence>
<keyword evidence="12" id="KW-1185">Reference proteome</keyword>
<evidence type="ECO:0000256" key="1">
    <source>
        <dbReference type="ARBA" id="ARBA00004123"/>
    </source>
</evidence>
<keyword evidence="4" id="KW-0227">DNA damage</keyword>
<name>A0A2G9UJ68_TELCI</name>
<evidence type="ECO:0000259" key="10">
    <source>
        <dbReference type="Pfam" id="PF25875"/>
    </source>
</evidence>
<dbReference type="Proteomes" id="UP000230423">
    <property type="component" value="Unassembled WGS sequence"/>
</dbReference>
<evidence type="ECO:0000256" key="8">
    <source>
        <dbReference type="ARBA" id="ARBA00023204"/>
    </source>
</evidence>
<comment type="similarity">
    <text evidence="2">Belongs to the SNF2/RAD54 helicase family.</text>
</comment>
<keyword evidence="5" id="KW-0347">Helicase</keyword>
<accession>A0A2G9UJ68</accession>
<evidence type="ECO:0000256" key="4">
    <source>
        <dbReference type="ARBA" id="ARBA00022763"/>
    </source>
</evidence>
<keyword evidence="8" id="KW-0234">DNA repair</keyword>
<evidence type="ECO:0000313" key="11">
    <source>
        <dbReference type="EMBL" id="PIO70193.1"/>
    </source>
</evidence>
<keyword evidence="7" id="KW-0238">DNA-binding</keyword>
<sequence>MEGDSSAKLHQKNYFQGETSSDSVLAAIHGRKQKKDTGMSSGVQLRDKNVVCTQRIRDYVVKSGGKVFSDVICRKFKKECKEDWVQFRAILTKLCHYDRLKMEWHLKDEYW</sequence>
<reference evidence="11 12" key="1">
    <citation type="submission" date="2015-09" db="EMBL/GenBank/DDBJ databases">
        <title>Draft genome of the parasitic nematode Teladorsagia circumcincta isolate WARC Sus (inbred).</title>
        <authorList>
            <person name="Mitreva M."/>
        </authorList>
    </citation>
    <scope>NUCLEOTIDE SEQUENCE [LARGE SCALE GENOMIC DNA]</scope>
    <source>
        <strain evidence="11 12">S</strain>
    </source>
</reference>
<dbReference type="Pfam" id="PF25875">
    <property type="entry name" value="WHD_Rad26_CSB"/>
    <property type="match status" value="1"/>
</dbReference>
<dbReference type="InterPro" id="IPR058951">
    <property type="entry name" value="WHD_Rad26_CSB-like"/>
</dbReference>
<feature type="domain" description="Rad26/CSB-like winged helix DNA-binding" evidence="10">
    <location>
        <begin position="54"/>
        <end position="110"/>
    </location>
</feature>
<dbReference type="EMBL" id="KZ346358">
    <property type="protein sequence ID" value="PIO70193.1"/>
    <property type="molecule type" value="Genomic_DNA"/>
</dbReference>
<evidence type="ECO:0000313" key="12">
    <source>
        <dbReference type="Proteomes" id="UP000230423"/>
    </source>
</evidence>
<evidence type="ECO:0000256" key="9">
    <source>
        <dbReference type="ARBA" id="ARBA00023242"/>
    </source>
</evidence>
<comment type="subcellular location">
    <subcellularLocation>
        <location evidence="1">Nucleus</location>
    </subcellularLocation>
</comment>
<evidence type="ECO:0000256" key="3">
    <source>
        <dbReference type="ARBA" id="ARBA00022741"/>
    </source>
</evidence>
<proteinExistence type="inferred from homology"/>
<keyword evidence="5" id="KW-0378">Hydrolase</keyword>
<dbReference type="AlphaFoldDB" id="A0A2G9UJ68"/>
<evidence type="ECO:0000256" key="6">
    <source>
        <dbReference type="ARBA" id="ARBA00022840"/>
    </source>
</evidence>
<protein>
    <recommendedName>
        <fullName evidence="10">Rad26/CSB-like winged helix DNA-binding domain-containing protein</fullName>
    </recommendedName>
</protein>